<sequence length="156" mass="17672">MSGTCLGVCWLRRVLAISKFSVGGFCILAEGVISGIESSHGTMCYNSAFHIVEVPHELVLILWIPSNLPNKSVHNRQPLRRSTWSVNFNRVLSNVITEKTKEQIRTFVNLLTRVQIKITVMRQVVRVRITGAFIYSLGTDLLTAAYYFQRVAEFLL</sequence>
<accession>A0A3S4ZS34</accession>
<keyword evidence="2" id="KW-1185">Reference proteome</keyword>
<name>A0A3S4ZS34_9PLAT</name>
<organism evidence="1 2">
    <name type="scientific">Protopolystoma xenopodis</name>
    <dbReference type="NCBI Taxonomy" id="117903"/>
    <lineage>
        <taxon>Eukaryota</taxon>
        <taxon>Metazoa</taxon>
        <taxon>Spiralia</taxon>
        <taxon>Lophotrochozoa</taxon>
        <taxon>Platyhelminthes</taxon>
        <taxon>Monogenea</taxon>
        <taxon>Polyopisthocotylea</taxon>
        <taxon>Polystomatidea</taxon>
        <taxon>Polystomatidae</taxon>
        <taxon>Protopolystoma</taxon>
    </lineage>
</organism>
<gene>
    <name evidence="1" type="ORF">PXEA_LOCUS11862</name>
</gene>
<dbReference type="EMBL" id="CAAALY010036933">
    <property type="protein sequence ID" value="VEL18422.1"/>
    <property type="molecule type" value="Genomic_DNA"/>
</dbReference>
<proteinExistence type="predicted"/>
<reference evidence="1" key="1">
    <citation type="submission" date="2018-11" db="EMBL/GenBank/DDBJ databases">
        <authorList>
            <consortium name="Pathogen Informatics"/>
        </authorList>
    </citation>
    <scope>NUCLEOTIDE SEQUENCE</scope>
</reference>
<dbReference type="Proteomes" id="UP000784294">
    <property type="component" value="Unassembled WGS sequence"/>
</dbReference>
<evidence type="ECO:0000313" key="2">
    <source>
        <dbReference type="Proteomes" id="UP000784294"/>
    </source>
</evidence>
<dbReference type="AlphaFoldDB" id="A0A3S4ZS34"/>
<evidence type="ECO:0000313" key="1">
    <source>
        <dbReference type="EMBL" id="VEL18422.1"/>
    </source>
</evidence>
<protein>
    <submittedName>
        <fullName evidence="1">Uncharacterized protein</fullName>
    </submittedName>
</protein>
<comment type="caution">
    <text evidence="1">The sequence shown here is derived from an EMBL/GenBank/DDBJ whole genome shotgun (WGS) entry which is preliminary data.</text>
</comment>